<evidence type="ECO:0000313" key="4">
    <source>
        <dbReference type="Proteomes" id="UP001501940"/>
    </source>
</evidence>
<evidence type="ECO:0000313" key="3">
    <source>
        <dbReference type="Ensembl" id="ENSAOCP00000069453.1"/>
    </source>
</evidence>
<dbReference type="GeneTree" id="ENSGT00940000162387"/>
<protein>
    <recommendedName>
        <fullName evidence="5">Phosphatidylethanolamine binding protein 4</fullName>
    </recommendedName>
</protein>
<keyword evidence="4" id="KW-1185">Reference proteome</keyword>
<dbReference type="Pfam" id="PF01161">
    <property type="entry name" value="PBP"/>
    <property type="match status" value="1"/>
</dbReference>
<keyword evidence="2" id="KW-0732">Signal</keyword>
<dbReference type="InterPro" id="IPR036610">
    <property type="entry name" value="PEBP-like_sf"/>
</dbReference>
<dbReference type="PANTHER" id="PTHR11362:SF82">
    <property type="entry name" value="PHOSPHATIDYLETHANOLAMINE-BINDING PROTEIN 4"/>
    <property type="match status" value="1"/>
</dbReference>
<dbReference type="SUPFAM" id="SSF49777">
    <property type="entry name" value="PEBP-like"/>
    <property type="match status" value="1"/>
</dbReference>
<dbReference type="CDD" id="cd00866">
    <property type="entry name" value="PEBP_euk"/>
    <property type="match status" value="1"/>
</dbReference>
<reference evidence="3" key="3">
    <citation type="submission" date="2025-09" db="UniProtKB">
        <authorList>
            <consortium name="Ensembl"/>
        </authorList>
    </citation>
    <scope>IDENTIFICATION</scope>
</reference>
<sequence>MAGLAPFLVLSAFILGATQQNLNTLDASFCHGGLEVIYPELDIDKCLMIPKKLREKVSTVWKAPQIYFTRAQQKKYVLVMVDPDAPSRTKPTSAYWRHWLVVNIQGKALKKGQIQGTTLTDYYPPTPPQKSGFHRYQFMLFEQPADAPLSLTEQEKSSRAVLIFLPYPDVEARWKQKERQEDFNIALRSHTICPFHEQTDGRGGNMSLH</sequence>
<feature type="signal peptide" evidence="2">
    <location>
        <begin position="1"/>
        <end position="19"/>
    </location>
</feature>
<reference evidence="3" key="2">
    <citation type="submission" date="2025-08" db="UniProtKB">
        <authorList>
            <consortium name="Ensembl"/>
        </authorList>
    </citation>
    <scope>IDENTIFICATION</scope>
</reference>
<feature type="chain" id="PRO_5043523740" description="Phosphatidylethanolamine binding protein 4" evidence="2">
    <location>
        <begin position="20"/>
        <end position="209"/>
    </location>
</feature>
<accession>A0AAQ5ZTT3</accession>
<dbReference type="PROSITE" id="PS01220">
    <property type="entry name" value="PBP"/>
    <property type="match status" value="1"/>
</dbReference>
<gene>
    <name evidence="3" type="primary">PEBP4</name>
</gene>
<comment type="similarity">
    <text evidence="1">Belongs to the phosphatidylethanolamine-binding protein family.</text>
</comment>
<dbReference type="InterPro" id="IPR001858">
    <property type="entry name" value="Phosphatidylethanolamine-bd_CS"/>
</dbReference>
<dbReference type="Ensembl" id="ENSAOCT00000041379.1">
    <property type="protein sequence ID" value="ENSAOCP00000069453.1"/>
    <property type="gene ID" value="ENSAOCG00000034256.1"/>
</dbReference>
<name>A0AAQ5ZTT3_AMPOC</name>
<dbReference type="Gene3D" id="3.90.280.10">
    <property type="entry name" value="PEBP-like"/>
    <property type="match status" value="1"/>
</dbReference>
<dbReference type="InterPro" id="IPR035810">
    <property type="entry name" value="PEBP_euk"/>
</dbReference>
<proteinExistence type="inferred from homology"/>
<evidence type="ECO:0008006" key="5">
    <source>
        <dbReference type="Google" id="ProtNLM"/>
    </source>
</evidence>
<dbReference type="PANTHER" id="PTHR11362">
    <property type="entry name" value="PHOSPHATIDYLETHANOLAMINE-BINDING PROTEIN"/>
    <property type="match status" value="1"/>
</dbReference>
<reference evidence="3 4" key="1">
    <citation type="submission" date="2022-01" db="EMBL/GenBank/DDBJ databases">
        <title>A chromosome-scale genome assembly of the false clownfish, Amphiprion ocellaris.</title>
        <authorList>
            <person name="Ryu T."/>
        </authorList>
    </citation>
    <scope>NUCLEOTIDE SEQUENCE [LARGE SCALE GENOMIC DNA]</scope>
</reference>
<dbReference type="Proteomes" id="UP001501940">
    <property type="component" value="Chromosome 6"/>
</dbReference>
<evidence type="ECO:0000256" key="1">
    <source>
        <dbReference type="ARBA" id="ARBA00007091"/>
    </source>
</evidence>
<organism evidence="3 4">
    <name type="scientific">Amphiprion ocellaris</name>
    <name type="common">Clown anemonefish</name>
    <dbReference type="NCBI Taxonomy" id="80972"/>
    <lineage>
        <taxon>Eukaryota</taxon>
        <taxon>Metazoa</taxon>
        <taxon>Chordata</taxon>
        <taxon>Craniata</taxon>
        <taxon>Vertebrata</taxon>
        <taxon>Euteleostomi</taxon>
        <taxon>Actinopterygii</taxon>
        <taxon>Neopterygii</taxon>
        <taxon>Teleostei</taxon>
        <taxon>Neoteleostei</taxon>
        <taxon>Acanthomorphata</taxon>
        <taxon>Ovalentaria</taxon>
        <taxon>Pomacentridae</taxon>
        <taxon>Amphiprion</taxon>
    </lineage>
</organism>
<evidence type="ECO:0000256" key="2">
    <source>
        <dbReference type="SAM" id="SignalP"/>
    </source>
</evidence>
<dbReference type="AlphaFoldDB" id="A0AAQ5ZTT3"/>
<dbReference type="InterPro" id="IPR008914">
    <property type="entry name" value="PEBP"/>
</dbReference>